<dbReference type="Bgee" id="ENSMMUG00000065221">
    <property type="expression patterns" value="Expressed in hindlimb stylopod muscle and 20 other cell types or tissues"/>
</dbReference>
<keyword evidence="2" id="KW-1185">Reference proteome</keyword>
<accession>A0A5F8ADH7</accession>
<dbReference type="VEuPathDB" id="HostDB:ENSMMUG00000065221"/>
<evidence type="ECO:0000313" key="1">
    <source>
        <dbReference type="Ensembl" id="ENSMMUP00000075016.1"/>
    </source>
</evidence>
<dbReference type="AlphaFoldDB" id="A0A5F8ADH7"/>
<protein>
    <submittedName>
        <fullName evidence="1">Uncharacterized protein</fullName>
    </submittedName>
</protein>
<dbReference type="PANTHER" id="PTHR12138:SF151">
    <property type="entry name" value="SECRETED PROTEIN"/>
    <property type="match status" value="1"/>
</dbReference>
<sequence length="109" mass="11814">MILAHCNLRLPGSSDPLTSASPVPWTTGVCHNARLIFVFFVETGLRHVAQACLELLGSSNPPFSASQSVGSACMSHCAWLVRLLRVKVSTLPHTKPVVLGFRNLKDFSL</sequence>
<evidence type="ECO:0000313" key="2">
    <source>
        <dbReference type="Proteomes" id="UP000006718"/>
    </source>
</evidence>
<dbReference type="InParanoid" id="A0A5F8ADH7"/>
<reference evidence="2" key="1">
    <citation type="journal article" date="2007" name="Science">
        <title>Evolutionary and biomedical insights from the rhesus macaque genome.</title>
        <authorList>
            <person name="Gibbs R.A."/>
            <person name="Rogers J."/>
            <person name="Katze M.G."/>
            <person name="Bumgarner R."/>
            <person name="Weinstock G.M."/>
            <person name="Mardis E.R."/>
            <person name="Remington K.A."/>
            <person name="Strausberg R.L."/>
            <person name="Venter J.C."/>
            <person name="Wilson R.K."/>
            <person name="Batzer M.A."/>
            <person name="Bustamante C.D."/>
            <person name="Eichler E.E."/>
            <person name="Hahn M.W."/>
            <person name="Hardison R.C."/>
            <person name="Makova K.D."/>
            <person name="Miller W."/>
            <person name="Milosavljevic A."/>
            <person name="Palermo R.E."/>
            <person name="Siepel A."/>
            <person name="Sikela J.M."/>
            <person name="Attaway T."/>
            <person name="Bell S."/>
            <person name="Bernard K.E."/>
            <person name="Buhay C.J."/>
            <person name="Chandrabose M.N."/>
            <person name="Dao M."/>
            <person name="Davis C."/>
            <person name="Delehaunty K.D."/>
            <person name="Ding Y."/>
            <person name="Dinh H.H."/>
            <person name="Dugan-Rocha S."/>
            <person name="Fulton L.A."/>
            <person name="Gabisi R.A."/>
            <person name="Garner T.T."/>
            <person name="Godfrey J."/>
            <person name="Hawes A.C."/>
            <person name="Hernandez J."/>
            <person name="Hines S."/>
            <person name="Holder M."/>
            <person name="Hume J."/>
            <person name="Jhangiani S.N."/>
            <person name="Joshi V."/>
            <person name="Khan Z.M."/>
            <person name="Kirkness E.F."/>
            <person name="Cree A."/>
            <person name="Fowler R.G."/>
            <person name="Lee S."/>
            <person name="Lewis L.R."/>
            <person name="Li Z."/>
            <person name="Liu Y.-S."/>
            <person name="Moore S.M."/>
            <person name="Muzny D."/>
            <person name="Nazareth L.V."/>
            <person name="Ngo D.N."/>
            <person name="Okwuonu G.O."/>
            <person name="Pai G."/>
            <person name="Parker D."/>
            <person name="Paul H.A."/>
            <person name="Pfannkoch C."/>
            <person name="Pohl C.S."/>
            <person name="Rogers Y.-H.C."/>
            <person name="Ruiz S.J."/>
            <person name="Sabo A."/>
            <person name="Santibanez J."/>
            <person name="Schneider B.W."/>
            <person name="Smith S.M."/>
            <person name="Sodergren E."/>
            <person name="Svatek A.F."/>
            <person name="Utterback T.R."/>
            <person name="Vattathil S."/>
            <person name="Warren W."/>
            <person name="White C.S."/>
            <person name="Chinwalla A.T."/>
            <person name="Feng Y."/>
            <person name="Halpern A.L."/>
            <person name="Hillier L.W."/>
            <person name="Huang X."/>
            <person name="Minx P."/>
            <person name="Nelson J.O."/>
            <person name="Pepin K.H."/>
            <person name="Qin X."/>
            <person name="Sutton G.G."/>
            <person name="Venter E."/>
            <person name="Walenz B.P."/>
            <person name="Wallis J.W."/>
            <person name="Worley K.C."/>
            <person name="Yang S.-P."/>
            <person name="Jones S.M."/>
            <person name="Marra M.A."/>
            <person name="Rocchi M."/>
            <person name="Schein J.E."/>
            <person name="Baertsch R."/>
            <person name="Clarke L."/>
            <person name="Csuros M."/>
            <person name="Glasscock J."/>
            <person name="Harris R.A."/>
            <person name="Havlak P."/>
            <person name="Jackson A.R."/>
            <person name="Jiang H."/>
            <person name="Liu Y."/>
            <person name="Messina D.N."/>
            <person name="Shen Y."/>
            <person name="Song H.X.-Z."/>
            <person name="Wylie T."/>
            <person name="Zhang L."/>
            <person name="Birney E."/>
            <person name="Han K."/>
            <person name="Konkel M.K."/>
            <person name="Lee J."/>
            <person name="Smit A.F.A."/>
            <person name="Ullmer B."/>
            <person name="Wang H."/>
            <person name="Xing J."/>
            <person name="Burhans R."/>
            <person name="Cheng Z."/>
            <person name="Karro J.E."/>
            <person name="Ma J."/>
            <person name="Raney B."/>
            <person name="She X."/>
            <person name="Cox M.J."/>
            <person name="Demuth J.P."/>
            <person name="Dumas L.J."/>
            <person name="Han S.-G."/>
            <person name="Hopkins J."/>
            <person name="Karimpour-Fard A."/>
            <person name="Kim Y.H."/>
            <person name="Pollack J.R."/>
            <person name="Vinar T."/>
            <person name="Addo-Quaye C."/>
            <person name="Degenhardt J."/>
            <person name="Denby A."/>
            <person name="Hubisz M.J."/>
            <person name="Indap A."/>
            <person name="Kosiol C."/>
            <person name="Lahn B.T."/>
            <person name="Lawson H.A."/>
            <person name="Marklein A."/>
            <person name="Nielsen R."/>
            <person name="Vallender E.J."/>
            <person name="Clark A.G."/>
            <person name="Ferguson B."/>
            <person name="Hernandez R.D."/>
            <person name="Hirani K."/>
            <person name="Kehrer-Sawatzki H."/>
            <person name="Kolb J."/>
            <person name="Patil S."/>
            <person name="Pu L.-L."/>
            <person name="Ren Y."/>
            <person name="Smith D.G."/>
            <person name="Wheeler D.A."/>
            <person name="Schenck I."/>
            <person name="Ball E.V."/>
            <person name="Chen R."/>
            <person name="Cooper D.N."/>
            <person name="Giardine B."/>
            <person name="Hsu F."/>
            <person name="Kent W.J."/>
            <person name="Lesk A."/>
            <person name="Nelson D.L."/>
            <person name="O'brien W.E."/>
            <person name="Pruefer K."/>
            <person name="Stenson P.D."/>
            <person name="Wallace J.C."/>
            <person name="Ke H."/>
            <person name="Liu X.-M."/>
            <person name="Wang P."/>
            <person name="Xiang A.P."/>
            <person name="Yang F."/>
            <person name="Barber G.P."/>
            <person name="Haussler D."/>
            <person name="Karolchik D."/>
            <person name="Kern A.D."/>
            <person name="Kuhn R.M."/>
            <person name="Smith K.E."/>
            <person name="Zwieg A.S."/>
        </authorList>
    </citation>
    <scope>NUCLEOTIDE SEQUENCE [LARGE SCALE GENOMIC DNA]</scope>
    <source>
        <strain evidence="2">17573</strain>
    </source>
</reference>
<dbReference type="Proteomes" id="UP000006718">
    <property type="component" value="Chromosome 6"/>
</dbReference>
<proteinExistence type="predicted"/>
<name>A0A5F8ADH7_MACMU</name>
<dbReference type="Ensembl" id="ENSMMUT00000087865.1">
    <property type="protein sequence ID" value="ENSMMUP00000075016.1"/>
    <property type="gene ID" value="ENSMMUG00000065221.1"/>
</dbReference>
<reference evidence="1" key="2">
    <citation type="submission" date="2019-01" db="EMBL/GenBank/DDBJ databases">
        <authorList>
            <person name="Graves T."/>
            <person name="Eichler E.E."/>
            <person name="Wilson R.K."/>
        </authorList>
    </citation>
    <scope>NUCLEOTIDE SEQUENCE [LARGE SCALE GENOMIC DNA]</scope>
    <source>
        <strain evidence="1">17573</strain>
    </source>
</reference>
<reference evidence="1" key="3">
    <citation type="submission" date="2025-08" db="UniProtKB">
        <authorList>
            <consortium name="Ensembl"/>
        </authorList>
    </citation>
    <scope>IDENTIFICATION</scope>
    <source>
        <strain evidence="1">17573</strain>
    </source>
</reference>
<dbReference type="GeneTree" id="ENSGT01120000271815"/>
<reference evidence="1" key="4">
    <citation type="submission" date="2025-09" db="UniProtKB">
        <authorList>
            <consortium name="Ensembl"/>
        </authorList>
    </citation>
    <scope>IDENTIFICATION</scope>
    <source>
        <strain evidence="1">17573</strain>
    </source>
</reference>
<organism evidence="1 2">
    <name type="scientific">Macaca mulatta</name>
    <name type="common">Rhesus macaque</name>
    <dbReference type="NCBI Taxonomy" id="9544"/>
    <lineage>
        <taxon>Eukaryota</taxon>
        <taxon>Metazoa</taxon>
        <taxon>Chordata</taxon>
        <taxon>Craniata</taxon>
        <taxon>Vertebrata</taxon>
        <taxon>Euteleostomi</taxon>
        <taxon>Mammalia</taxon>
        <taxon>Eutheria</taxon>
        <taxon>Euarchontoglires</taxon>
        <taxon>Primates</taxon>
        <taxon>Haplorrhini</taxon>
        <taxon>Catarrhini</taxon>
        <taxon>Cercopithecidae</taxon>
        <taxon>Cercopithecinae</taxon>
        <taxon>Macaca</taxon>
    </lineage>
</organism>
<dbReference type="PRINTS" id="PR02045">
    <property type="entry name" value="F138DOMAIN"/>
</dbReference>
<dbReference type="PANTHER" id="PTHR12138">
    <property type="entry name" value="PRIMATE-EXPANDED PROTEIN FAMILY"/>
    <property type="match status" value="1"/>
</dbReference>